<dbReference type="Gene3D" id="3.30.420.40">
    <property type="match status" value="2"/>
</dbReference>
<dbReference type="InterPro" id="IPR036390">
    <property type="entry name" value="WH_DNA-bd_sf"/>
</dbReference>
<proteinExistence type="inferred from homology"/>
<dbReference type="Pfam" id="PF00480">
    <property type="entry name" value="ROK"/>
    <property type="match status" value="1"/>
</dbReference>
<sequence length="406" mass="42648">MSNEVADPDSWPPAGVRGINLDTVMEIVRRRPEVTRSELIRLSGLSKATVSGIVGELLDHDFVVESGKLSAGRGRRHVLLSFNPGARLVLGAQVEDDSCTVVLTDLDSTVRHRTTRPIHGQDPELILDAVTDAANELRAEATTPILGAGIGVPGDVDRSGRTVTVAVSHGWKDLAIAERLEARLGLSVVAANRAKVAALGHLRRDDRQRVDNLVYVFLGRGIVAGIVIDGRLYFGRDGAAGDIGHVTVRREGALCACGNEGCLHTVAAEDAILRLARAAARQPDASGLLVELTNGRLSDLSLATVAAAAARDDADVRAVLAEVGSDIGVVVANLVNTLSPDVVVLGGPTARLGEHLLGPIRSEIARRTLPEIFATLDISESFDDGETGAAGAAALYVSQLRSVLDT</sequence>
<keyword evidence="3" id="KW-1185">Reference proteome</keyword>
<comment type="similarity">
    <text evidence="1">Belongs to the ROK (NagC/XylR) family.</text>
</comment>
<dbReference type="Gene3D" id="1.10.10.10">
    <property type="entry name" value="Winged helix-like DNA-binding domain superfamily/Winged helix DNA-binding domain"/>
    <property type="match status" value="1"/>
</dbReference>
<dbReference type="Proteomes" id="UP001595699">
    <property type="component" value="Unassembled WGS sequence"/>
</dbReference>
<dbReference type="RefSeq" id="WP_205116434.1">
    <property type="nucleotide sequence ID" value="NZ_JAFBCM010000001.1"/>
</dbReference>
<dbReference type="InterPro" id="IPR043129">
    <property type="entry name" value="ATPase_NBD"/>
</dbReference>
<dbReference type="PANTHER" id="PTHR18964">
    <property type="entry name" value="ROK (REPRESSOR, ORF, KINASE) FAMILY"/>
    <property type="match status" value="1"/>
</dbReference>
<dbReference type="InterPro" id="IPR036388">
    <property type="entry name" value="WH-like_DNA-bd_sf"/>
</dbReference>
<dbReference type="SUPFAM" id="SSF46785">
    <property type="entry name" value="Winged helix' DNA-binding domain"/>
    <property type="match status" value="1"/>
</dbReference>
<dbReference type="InterPro" id="IPR000600">
    <property type="entry name" value="ROK"/>
</dbReference>
<comment type="caution">
    <text evidence="2">The sequence shown here is derived from an EMBL/GenBank/DDBJ whole genome shotgun (WGS) entry which is preliminary data.</text>
</comment>
<organism evidence="2 3">
    <name type="scientific">Tenggerimyces flavus</name>
    <dbReference type="NCBI Taxonomy" id="1708749"/>
    <lineage>
        <taxon>Bacteria</taxon>
        <taxon>Bacillati</taxon>
        <taxon>Actinomycetota</taxon>
        <taxon>Actinomycetes</taxon>
        <taxon>Propionibacteriales</taxon>
        <taxon>Nocardioidaceae</taxon>
        <taxon>Tenggerimyces</taxon>
    </lineage>
</organism>
<reference evidence="3" key="1">
    <citation type="journal article" date="2019" name="Int. J. Syst. Evol. Microbiol.">
        <title>The Global Catalogue of Microorganisms (GCM) 10K type strain sequencing project: providing services to taxonomists for standard genome sequencing and annotation.</title>
        <authorList>
            <consortium name="The Broad Institute Genomics Platform"/>
            <consortium name="The Broad Institute Genome Sequencing Center for Infectious Disease"/>
            <person name="Wu L."/>
            <person name="Ma J."/>
        </authorList>
    </citation>
    <scope>NUCLEOTIDE SEQUENCE [LARGE SCALE GENOMIC DNA]</scope>
    <source>
        <strain evidence="3">CGMCC 4.7241</strain>
    </source>
</reference>
<dbReference type="PANTHER" id="PTHR18964:SF149">
    <property type="entry name" value="BIFUNCTIONAL UDP-N-ACETYLGLUCOSAMINE 2-EPIMERASE_N-ACETYLMANNOSAMINE KINASE"/>
    <property type="match status" value="1"/>
</dbReference>
<name>A0ABV7YL40_9ACTN</name>
<protein>
    <submittedName>
        <fullName evidence="2">ROK family protein</fullName>
    </submittedName>
</protein>
<evidence type="ECO:0000256" key="1">
    <source>
        <dbReference type="ARBA" id="ARBA00006479"/>
    </source>
</evidence>
<dbReference type="EMBL" id="JBHRZH010000041">
    <property type="protein sequence ID" value="MFC3765678.1"/>
    <property type="molecule type" value="Genomic_DNA"/>
</dbReference>
<evidence type="ECO:0000313" key="2">
    <source>
        <dbReference type="EMBL" id="MFC3765678.1"/>
    </source>
</evidence>
<evidence type="ECO:0000313" key="3">
    <source>
        <dbReference type="Proteomes" id="UP001595699"/>
    </source>
</evidence>
<gene>
    <name evidence="2" type="ORF">ACFOUW_32920</name>
</gene>
<accession>A0ABV7YL40</accession>
<dbReference type="SUPFAM" id="SSF53067">
    <property type="entry name" value="Actin-like ATPase domain"/>
    <property type="match status" value="1"/>
</dbReference>